<name>A0ABW4ZNE8_9SPHI</name>
<sequence length="153" mass="16734">MSIAGTGTKQQQLQELVQRYGLESNILFLGWLEPGQMQAVMLQSDVFIHFVPSLDPFPVAVLEAMAAGLPVIGSDMAGSVVERVKNGENGFVISSTDVEGLAESIIKFIINPSLVENMGYAARQTAEEWPVERAEQVIKSIDIETKPSIFRKP</sequence>
<dbReference type="Proteomes" id="UP001597387">
    <property type="component" value="Unassembled WGS sequence"/>
</dbReference>
<keyword evidence="3" id="KW-1185">Reference proteome</keyword>
<proteinExistence type="predicted"/>
<dbReference type="SUPFAM" id="SSF53756">
    <property type="entry name" value="UDP-Glycosyltransferase/glycogen phosphorylase"/>
    <property type="match status" value="1"/>
</dbReference>
<dbReference type="RefSeq" id="WP_255901432.1">
    <property type="nucleotide sequence ID" value="NZ_JAFMZO010000002.1"/>
</dbReference>
<protein>
    <submittedName>
        <fullName evidence="2">Glycosyltransferase</fullName>
    </submittedName>
</protein>
<feature type="domain" description="Glycosyl transferase family 1" evidence="1">
    <location>
        <begin position="3"/>
        <end position="124"/>
    </location>
</feature>
<dbReference type="EMBL" id="JBHUHZ010000002">
    <property type="protein sequence ID" value="MFD2163096.1"/>
    <property type="molecule type" value="Genomic_DNA"/>
</dbReference>
<comment type="caution">
    <text evidence="2">The sequence shown here is derived from an EMBL/GenBank/DDBJ whole genome shotgun (WGS) entry which is preliminary data.</text>
</comment>
<evidence type="ECO:0000259" key="1">
    <source>
        <dbReference type="Pfam" id="PF00534"/>
    </source>
</evidence>
<reference evidence="3" key="1">
    <citation type="journal article" date="2019" name="Int. J. Syst. Evol. Microbiol.">
        <title>The Global Catalogue of Microorganisms (GCM) 10K type strain sequencing project: providing services to taxonomists for standard genome sequencing and annotation.</title>
        <authorList>
            <consortium name="The Broad Institute Genomics Platform"/>
            <consortium name="The Broad Institute Genome Sequencing Center for Infectious Disease"/>
            <person name="Wu L."/>
            <person name="Ma J."/>
        </authorList>
    </citation>
    <scope>NUCLEOTIDE SEQUENCE [LARGE SCALE GENOMIC DNA]</scope>
    <source>
        <strain evidence="3">KCTC 42217</strain>
    </source>
</reference>
<accession>A0ABW4ZNE8</accession>
<dbReference type="InterPro" id="IPR001296">
    <property type="entry name" value="Glyco_trans_1"/>
</dbReference>
<dbReference type="PANTHER" id="PTHR12526:SF630">
    <property type="entry name" value="GLYCOSYLTRANSFERASE"/>
    <property type="match status" value="1"/>
</dbReference>
<evidence type="ECO:0000313" key="2">
    <source>
        <dbReference type="EMBL" id="MFD2163096.1"/>
    </source>
</evidence>
<gene>
    <name evidence="2" type="ORF">ACFSJU_11890</name>
</gene>
<dbReference type="Pfam" id="PF00534">
    <property type="entry name" value="Glycos_transf_1"/>
    <property type="match status" value="1"/>
</dbReference>
<dbReference type="Gene3D" id="3.40.50.2000">
    <property type="entry name" value="Glycogen Phosphorylase B"/>
    <property type="match status" value="1"/>
</dbReference>
<dbReference type="CDD" id="cd03801">
    <property type="entry name" value="GT4_PimA-like"/>
    <property type="match status" value="1"/>
</dbReference>
<evidence type="ECO:0000313" key="3">
    <source>
        <dbReference type="Proteomes" id="UP001597387"/>
    </source>
</evidence>
<organism evidence="2 3">
    <name type="scientific">Paradesertivirga mongoliensis</name>
    <dbReference type="NCBI Taxonomy" id="2100740"/>
    <lineage>
        <taxon>Bacteria</taxon>
        <taxon>Pseudomonadati</taxon>
        <taxon>Bacteroidota</taxon>
        <taxon>Sphingobacteriia</taxon>
        <taxon>Sphingobacteriales</taxon>
        <taxon>Sphingobacteriaceae</taxon>
        <taxon>Paradesertivirga</taxon>
    </lineage>
</organism>
<dbReference type="PANTHER" id="PTHR12526">
    <property type="entry name" value="GLYCOSYLTRANSFERASE"/>
    <property type="match status" value="1"/>
</dbReference>